<keyword evidence="3" id="KW-1185">Reference proteome</keyword>
<evidence type="ECO:0000256" key="1">
    <source>
        <dbReference type="PROSITE-ProRule" id="PRU00023"/>
    </source>
</evidence>
<dbReference type="SUPFAM" id="SSF48403">
    <property type="entry name" value="Ankyrin repeat"/>
    <property type="match status" value="1"/>
</dbReference>
<accession>A0A812TNF1</accession>
<dbReference type="AlphaFoldDB" id="A0A812TNF1"/>
<gene>
    <name evidence="2" type="primary">ANKRD17</name>
    <name evidence="2" type="ORF">SPIL2461_LOCUS14311</name>
</gene>
<reference evidence="2" key="1">
    <citation type="submission" date="2021-02" db="EMBL/GenBank/DDBJ databases">
        <authorList>
            <person name="Dougan E. K."/>
            <person name="Rhodes N."/>
            <person name="Thang M."/>
            <person name="Chan C."/>
        </authorList>
    </citation>
    <scope>NUCLEOTIDE SEQUENCE</scope>
</reference>
<sequence>MLFPMYTVLLPTVLDMAEIRPHEELKADGLLTLFREDMGKALFVSHQWVGSMHPDPEFKQFRVLQDALRNVVSGLVEVDLDIITELTFGRSKFLALGAEARGQRLSIWYDYFSCPQLQTSTAAEMTPKGGGRGDLGKAIDSIPAYVAKCSFFCVLCPIVESPDKSRVFSPYTWAQRGWCRVERMVHESSGHGSFIMIRSGQNIELKATSFLASYGSSPGLGDFSVEEDRLKTALVLKQVLLRRMRLSLQRGDFTTYRVVLNAQAALFKGLPVEPISGLVPGFEQLENGPKSLVAEFLHQNGFRYPLEYDNAGWSPLCYACMKGDLQLIQGLLEASADANDETRKAQPMLALFRANAVLGISACFHNNDAMKLLISAKSKVNPRGSTFPPILGATFANNVEGVRILCEHKAFADVIGPTGISAVQQACTAGSFEALQVLLFETQSKVPLSHALHYAAIFSDSSAKIIKILLSARADINEQFSESFGNLLGLGIKGIQCRLGGKATKLRFMGYHHRRATPLMMAILSGQFECAAALAVSGARLDLRNARRKKAEDLARQMSVPEFLMEALQGQVERCASVVSLATSPNETSEEALEEDYFEV</sequence>
<dbReference type="PANTHER" id="PTHR46224">
    <property type="entry name" value="ANKYRIN REPEAT FAMILY PROTEIN"/>
    <property type="match status" value="1"/>
</dbReference>
<protein>
    <submittedName>
        <fullName evidence="2">ANKRD17 protein</fullName>
    </submittedName>
</protein>
<dbReference type="PANTHER" id="PTHR46224:SF64">
    <property type="entry name" value="IQ MOTIF AND ANKYRIN REPEAT DOMAIN-CONTAINING PROTEIN 1"/>
    <property type="match status" value="1"/>
</dbReference>
<evidence type="ECO:0000313" key="2">
    <source>
        <dbReference type="EMBL" id="CAE7540932.1"/>
    </source>
</evidence>
<dbReference type="InterPro" id="IPR036770">
    <property type="entry name" value="Ankyrin_rpt-contain_sf"/>
</dbReference>
<dbReference type="Gene3D" id="1.25.40.20">
    <property type="entry name" value="Ankyrin repeat-containing domain"/>
    <property type="match status" value="1"/>
</dbReference>
<feature type="repeat" description="ANK" evidence="1">
    <location>
        <begin position="311"/>
        <end position="343"/>
    </location>
</feature>
<dbReference type="OrthoDB" id="418289at2759"/>
<organism evidence="2 3">
    <name type="scientific">Symbiodinium pilosum</name>
    <name type="common">Dinoflagellate</name>
    <dbReference type="NCBI Taxonomy" id="2952"/>
    <lineage>
        <taxon>Eukaryota</taxon>
        <taxon>Sar</taxon>
        <taxon>Alveolata</taxon>
        <taxon>Dinophyceae</taxon>
        <taxon>Suessiales</taxon>
        <taxon>Symbiodiniaceae</taxon>
        <taxon>Symbiodinium</taxon>
    </lineage>
</organism>
<dbReference type="SMART" id="SM00248">
    <property type="entry name" value="ANK"/>
    <property type="match status" value="5"/>
</dbReference>
<dbReference type="Pfam" id="PF00023">
    <property type="entry name" value="Ank"/>
    <property type="match status" value="2"/>
</dbReference>
<dbReference type="Proteomes" id="UP000649617">
    <property type="component" value="Unassembled WGS sequence"/>
</dbReference>
<dbReference type="PROSITE" id="PS50297">
    <property type="entry name" value="ANK_REP_REGION"/>
    <property type="match status" value="1"/>
</dbReference>
<name>A0A812TNF1_SYMPI</name>
<proteinExistence type="predicted"/>
<feature type="repeat" description="ANK" evidence="1">
    <location>
        <begin position="514"/>
        <end position="546"/>
    </location>
</feature>
<evidence type="ECO:0000313" key="3">
    <source>
        <dbReference type="Proteomes" id="UP000649617"/>
    </source>
</evidence>
<comment type="caution">
    <text evidence="2">The sequence shown here is derived from an EMBL/GenBank/DDBJ whole genome shotgun (WGS) entry which is preliminary data.</text>
</comment>
<keyword evidence="1" id="KW-0040">ANK repeat</keyword>
<dbReference type="InterPro" id="IPR002110">
    <property type="entry name" value="Ankyrin_rpt"/>
</dbReference>
<dbReference type="PROSITE" id="PS50088">
    <property type="entry name" value="ANK_REPEAT"/>
    <property type="match status" value="2"/>
</dbReference>
<dbReference type="InterPro" id="IPR051616">
    <property type="entry name" value="Cul2-RING_E3_ligase_SR"/>
</dbReference>
<dbReference type="EMBL" id="CAJNIZ010032935">
    <property type="protein sequence ID" value="CAE7540932.1"/>
    <property type="molecule type" value="Genomic_DNA"/>
</dbReference>